<keyword evidence="1" id="KW-0812">Transmembrane</keyword>
<evidence type="ECO:0000256" key="1">
    <source>
        <dbReference type="SAM" id="Phobius"/>
    </source>
</evidence>
<name>A0A2G5CDH5_AQUCA</name>
<keyword evidence="1" id="KW-0472">Membrane</keyword>
<evidence type="ECO:0000313" key="2">
    <source>
        <dbReference type="EMBL" id="PIA29332.1"/>
    </source>
</evidence>
<gene>
    <name evidence="2" type="ORF">AQUCO_06100093v1</name>
</gene>
<feature type="transmembrane region" description="Helical" evidence="1">
    <location>
        <begin position="31"/>
        <end position="48"/>
    </location>
</feature>
<dbReference type="InParanoid" id="A0A2G5CDH5"/>
<proteinExistence type="predicted"/>
<evidence type="ECO:0000313" key="3">
    <source>
        <dbReference type="Proteomes" id="UP000230069"/>
    </source>
</evidence>
<sequence length="68" mass="8327">MFYTVKTCLGNLIMSYHSPASSRSLRTTHSQRRFLIFSLFFYLFWRVVRIEDTHMHTFQMKRKSSDTW</sequence>
<reference evidence="2 3" key="1">
    <citation type="submission" date="2017-09" db="EMBL/GenBank/DDBJ databases">
        <title>WGS assembly of Aquilegia coerulea Goldsmith.</title>
        <authorList>
            <person name="Hodges S."/>
            <person name="Kramer E."/>
            <person name="Nordborg M."/>
            <person name="Tomkins J."/>
            <person name="Borevitz J."/>
            <person name="Derieg N."/>
            <person name="Yan J."/>
            <person name="Mihaltcheva S."/>
            <person name="Hayes R.D."/>
            <person name="Rokhsar D."/>
        </authorList>
    </citation>
    <scope>NUCLEOTIDE SEQUENCE [LARGE SCALE GENOMIC DNA]</scope>
    <source>
        <strain evidence="3">cv. Goldsmith</strain>
    </source>
</reference>
<dbReference type="AlphaFoldDB" id="A0A2G5CDH5"/>
<protein>
    <submittedName>
        <fullName evidence="2">Uncharacterized protein</fullName>
    </submittedName>
</protein>
<accession>A0A2G5CDH5</accession>
<organism evidence="2 3">
    <name type="scientific">Aquilegia coerulea</name>
    <name type="common">Rocky mountain columbine</name>
    <dbReference type="NCBI Taxonomy" id="218851"/>
    <lineage>
        <taxon>Eukaryota</taxon>
        <taxon>Viridiplantae</taxon>
        <taxon>Streptophyta</taxon>
        <taxon>Embryophyta</taxon>
        <taxon>Tracheophyta</taxon>
        <taxon>Spermatophyta</taxon>
        <taxon>Magnoliopsida</taxon>
        <taxon>Ranunculales</taxon>
        <taxon>Ranunculaceae</taxon>
        <taxon>Thalictroideae</taxon>
        <taxon>Aquilegia</taxon>
    </lineage>
</organism>
<dbReference type="EMBL" id="KZ305078">
    <property type="protein sequence ID" value="PIA29332.1"/>
    <property type="molecule type" value="Genomic_DNA"/>
</dbReference>
<dbReference type="Proteomes" id="UP000230069">
    <property type="component" value="Unassembled WGS sequence"/>
</dbReference>
<keyword evidence="3" id="KW-1185">Reference proteome</keyword>
<keyword evidence="1" id="KW-1133">Transmembrane helix</keyword>